<dbReference type="Gene3D" id="3.30.470.20">
    <property type="entry name" value="ATP-grasp fold, B domain"/>
    <property type="match status" value="1"/>
</dbReference>
<dbReference type="AlphaFoldDB" id="A0A368JH05"/>
<sequence>MSQKLSFLCISTYFKGEAFLKACKEAGNTVYLLTYEKLADHPWPREAVDEFFYLPSQDNSSQNLDVMINGLAHTMRSHQIDRVVAMDDFDVEKAALVRETFRIPGMGQTTARFFRDKLAMRMRAAADGIRVPAFSSLFHDETITDFLRNTEAPWLIKPRAEASATGIRKVHSLDEAWQVIHSLGDLRHTFLIEQFKPGRVFHVDSLSQNGKTIFTRASQYLATPMDVAHGGGVFRTAILPFDSDEAQSLYELNDAVLKAFRMQSSASHSEYIRGDHDGEYYFLETSSRVGGANIAELVEISSGVNLWAEWAKLESAMARDKPYELPDVQHHYAGLIISLARQPWPNTDGFTDSEIQWRMNKEHHVGFIVQSPNRERVLQLLDNYMARIYQEYHASAPVPDKPTN</sequence>
<keyword evidence="7" id="KW-1185">Reference proteome</keyword>
<keyword evidence="2 4" id="KW-0547">Nucleotide-binding</keyword>
<dbReference type="EMBL" id="QOWE01000023">
    <property type="protein sequence ID" value="RCR66950.1"/>
    <property type="molecule type" value="Genomic_DNA"/>
</dbReference>
<evidence type="ECO:0000259" key="5">
    <source>
        <dbReference type="PROSITE" id="PS50975"/>
    </source>
</evidence>
<keyword evidence="3 4" id="KW-0067">ATP-binding</keyword>
<organism evidence="6 7">
    <name type="scientific">Larkinella punicea</name>
    <dbReference type="NCBI Taxonomy" id="2315727"/>
    <lineage>
        <taxon>Bacteria</taxon>
        <taxon>Pseudomonadati</taxon>
        <taxon>Bacteroidota</taxon>
        <taxon>Cytophagia</taxon>
        <taxon>Cytophagales</taxon>
        <taxon>Spirosomataceae</taxon>
        <taxon>Larkinella</taxon>
    </lineage>
</organism>
<protein>
    <submittedName>
        <fullName evidence="6">ATPase</fullName>
    </submittedName>
</protein>
<dbReference type="RefSeq" id="WP_114408697.1">
    <property type="nucleotide sequence ID" value="NZ_QOWE01000023.1"/>
</dbReference>
<dbReference type="InterPro" id="IPR011761">
    <property type="entry name" value="ATP-grasp"/>
</dbReference>
<dbReference type="PANTHER" id="PTHR43585">
    <property type="entry name" value="FUMIPYRROLE BIOSYNTHESIS PROTEIN C"/>
    <property type="match status" value="1"/>
</dbReference>
<evidence type="ECO:0000256" key="4">
    <source>
        <dbReference type="PROSITE-ProRule" id="PRU00409"/>
    </source>
</evidence>
<evidence type="ECO:0000313" key="6">
    <source>
        <dbReference type="EMBL" id="RCR66950.1"/>
    </source>
</evidence>
<dbReference type="GO" id="GO:0016874">
    <property type="term" value="F:ligase activity"/>
    <property type="evidence" value="ECO:0007669"/>
    <property type="project" value="UniProtKB-KW"/>
</dbReference>
<dbReference type="InterPro" id="IPR052032">
    <property type="entry name" value="ATP-dep_AA_Ligase"/>
</dbReference>
<evidence type="ECO:0000256" key="1">
    <source>
        <dbReference type="ARBA" id="ARBA00022598"/>
    </source>
</evidence>
<comment type="caution">
    <text evidence="6">The sequence shown here is derived from an EMBL/GenBank/DDBJ whole genome shotgun (WGS) entry which is preliminary data.</text>
</comment>
<dbReference type="Gene3D" id="3.30.1490.20">
    <property type="entry name" value="ATP-grasp fold, A domain"/>
    <property type="match status" value="1"/>
</dbReference>
<dbReference type="Gene3D" id="3.40.50.20">
    <property type="match status" value="1"/>
</dbReference>
<keyword evidence="1" id="KW-0436">Ligase</keyword>
<dbReference type="PANTHER" id="PTHR43585:SF2">
    <property type="entry name" value="ATP-GRASP ENZYME FSQD"/>
    <property type="match status" value="1"/>
</dbReference>
<evidence type="ECO:0000256" key="2">
    <source>
        <dbReference type="ARBA" id="ARBA00022741"/>
    </source>
</evidence>
<gene>
    <name evidence="6" type="ORF">DUE52_24435</name>
</gene>
<dbReference type="SUPFAM" id="SSF56059">
    <property type="entry name" value="Glutathione synthetase ATP-binding domain-like"/>
    <property type="match status" value="1"/>
</dbReference>
<reference evidence="6 7" key="1">
    <citation type="submission" date="2018-07" db="EMBL/GenBank/DDBJ databases">
        <title>Genome analysis of Larkinella rosea.</title>
        <authorList>
            <person name="Zhou Z."/>
            <person name="Wang G."/>
        </authorList>
    </citation>
    <scope>NUCLEOTIDE SEQUENCE [LARGE SCALE GENOMIC DNA]</scope>
    <source>
        <strain evidence="7">zzj9</strain>
    </source>
</reference>
<dbReference type="Proteomes" id="UP000253383">
    <property type="component" value="Unassembled WGS sequence"/>
</dbReference>
<feature type="domain" description="ATP-grasp" evidence="5">
    <location>
        <begin position="121"/>
        <end position="315"/>
    </location>
</feature>
<dbReference type="PROSITE" id="PS50975">
    <property type="entry name" value="ATP_GRASP"/>
    <property type="match status" value="1"/>
</dbReference>
<proteinExistence type="predicted"/>
<evidence type="ECO:0000313" key="7">
    <source>
        <dbReference type="Proteomes" id="UP000253383"/>
    </source>
</evidence>
<dbReference type="GO" id="GO:0005524">
    <property type="term" value="F:ATP binding"/>
    <property type="evidence" value="ECO:0007669"/>
    <property type="project" value="UniProtKB-UniRule"/>
</dbReference>
<name>A0A368JH05_9BACT</name>
<dbReference type="OrthoDB" id="1195727at2"/>
<dbReference type="GO" id="GO:0046872">
    <property type="term" value="F:metal ion binding"/>
    <property type="evidence" value="ECO:0007669"/>
    <property type="project" value="InterPro"/>
</dbReference>
<evidence type="ECO:0000256" key="3">
    <source>
        <dbReference type="ARBA" id="ARBA00022840"/>
    </source>
</evidence>
<accession>A0A368JH05</accession>
<dbReference type="InterPro" id="IPR013815">
    <property type="entry name" value="ATP_grasp_subdomain_1"/>
</dbReference>